<evidence type="ECO:0000313" key="3">
    <source>
        <dbReference type="Proteomes" id="UP000253314"/>
    </source>
</evidence>
<dbReference type="Pfam" id="PF11181">
    <property type="entry name" value="YflT"/>
    <property type="match status" value="1"/>
</dbReference>
<sequence>MMSNPLVKEYESGMSLINDVKQLETKGVSQDNIYVLAHEEGRTKQVADKADINTIGLKEQGLGTSLKNVFQSTGDELRNKMEEVGLSQMEAKEYEEKLDEGKILLIVKDYDKNSELL</sequence>
<name>A0A366XZ97_9BACI</name>
<comment type="caution">
    <text evidence="2">The sequence shown here is derived from an EMBL/GenBank/DDBJ whole genome shotgun (WGS) entry which is preliminary data.</text>
</comment>
<proteinExistence type="predicted"/>
<organism evidence="2 3">
    <name type="scientific">Bacillus taeanensis</name>
    <dbReference type="NCBI Taxonomy" id="273032"/>
    <lineage>
        <taxon>Bacteria</taxon>
        <taxon>Bacillati</taxon>
        <taxon>Bacillota</taxon>
        <taxon>Bacilli</taxon>
        <taxon>Bacillales</taxon>
        <taxon>Bacillaceae</taxon>
        <taxon>Bacillus</taxon>
    </lineage>
</organism>
<dbReference type="InterPro" id="IPR025889">
    <property type="entry name" value="GSP17M-like_dom"/>
</dbReference>
<protein>
    <submittedName>
        <fullName evidence="2">General stress protein</fullName>
    </submittedName>
</protein>
<gene>
    <name evidence="2" type="ORF">DS031_02710</name>
</gene>
<dbReference type="Proteomes" id="UP000253314">
    <property type="component" value="Unassembled WGS sequence"/>
</dbReference>
<accession>A0A366XZ97</accession>
<reference evidence="2 3" key="1">
    <citation type="submission" date="2018-07" db="EMBL/GenBank/DDBJ databases">
        <title>Lottiidibacillus patelloidae gen. nov., sp. nov., isolated from the intestinal tract of a marine limpet and the reclassification of B. taeanensis BH030017T, B. algicola KMM 3737T and B. hwajinpoensis SW-72T as genus Lottiidibacillus.</title>
        <authorList>
            <person name="Liu R."/>
            <person name="Huang Z."/>
        </authorList>
    </citation>
    <scope>NUCLEOTIDE SEQUENCE [LARGE SCALE GENOMIC DNA]</scope>
    <source>
        <strain evidence="2 3">BH030017</strain>
    </source>
</reference>
<dbReference type="OrthoDB" id="2353304at2"/>
<evidence type="ECO:0000259" key="1">
    <source>
        <dbReference type="Pfam" id="PF11181"/>
    </source>
</evidence>
<evidence type="ECO:0000313" key="2">
    <source>
        <dbReference type="EMBL" id="RBW70926.1"/>
    </source>
</evidence>
<keyword evidence="3" id="KW-1185">Reference proteome</keyword>
<dbReference type="AlphaFoldDB" id="A0A366XZ97"/>
<dbReference type="EMBL" id="QOCW01000002">
    <property type="protein sequence ID" value="RBW70926.1"/>
    <property type="molecule type" value="Genomic_DNA"/>
</dbReference>
<feature type="domain" description="General stress protein 17M-like" evidence="1">
    <location>
        <begin position="5"/>
        <end position="101"/>
    </location>
</feature>